<feature type="non-terminal residue" evidence="1">
    <location>
        <position position="1"/>
    </location>
</feature>
<evidence type="ECO:0000313" key="2">
    <source>
        <dbReference type="Proteomes" id="UP000789920"/>
    </source>
</evidence>
<dbReference type="Proteomes" id="UP000789920">
    <property type="component" value="Unassembled WGS sequence"/>
</dbReference>
<proteinExistence type="predicted"/>
<accession>A0ACA9SD33</accession>
<evidence type="ECO:0000313" key="1">
    <source>
        <dbReference type="EMBL" id="CAG8835995.1"/>
    </source>
</evidence>
<protein>
    <submittedName>
        <fullName evidence="1">13036_t:CDS:1</fullName>
    </submittedName>
</protein>
<dbReference type="EMBL" id="CAJVQC010113370">
    <property type="protein sequence ID" value="CAG8835995.1"/>
    <property type="molecule type" value="Genomic_DNA"/>
</dbReference>
<comment type="caution">
    <text evidence="1">The sequence shown here is derived from an EMBL/GenBank/DDBJ whole genome shotgun (WGS) entry which is preliminary data.</text>
</comment>
<gene>
    <name evidence="1" type="ORF">RPERSI_LOCUS29763</name>
</gene>
<feature type="non-terminal residue" evidence="1">
    <location>
        <position position="41"/>
    </location>
</feature>
<organism evidence="1 2">
    <name type="scientific">Racocetra persica</name>
    <dbReference type="NCBI Taxonomy" id="160502"/>
    <lineage>
        <taxon>Eukaryota</taxon>
        <taxon>Fungi</taxon>
        <taxon>Fungi incertae sedis</taxon>
        <taxon>Mucoromycota</taxon>
        <taxon>Glomeromycotina</taxon>
        <taxon>Glomeromycetes</taxon>
        <taxon>Diversisporales</taxon>
        <taxon>Gigasporaceae</taxon>
        <taxon>Racocetra</taxon>
    </lineage>
</organism>
<sequence length="41" mass="4831">NRLAHFAPNKTGECPWCSNEIQDLEHFILEYQISKKTLKVE</sequence>
<name>A0ACA9SD33_9GLOM</name>
<reference evidence="1" key="1">
    <citation type="submission" date="2021-06" db="EMBL/GenBank/DDBJ databases">
        <authorList>
            <person name="Kallberg Y."/>
            <person name="Tangrot J."/>
            <person name="Rosling A."/>
        </authorList>
    </citation>
    <scope>NUCLEOTIDE SEQUENCE</scope>
    <source>
        <strain evidence="1">MA461A</strain>
    </source>
</reference>
<keyword evidence="2" id="KW-1185">Reference proteome</keyword>